<keyword evidence="2" id="KW-0472">Membrane</keyword>
<dbReference type="EMBL" id="CAJA01000139">
    <property type="protein sequence ID" value="CCH72997.1"/>
    <property type="molecule type" value="Genomic_DNA"/>
</dbReference>
<reference evidence="3 4" key="1">
    <citation type="journal article" date="2013" name="ISME J.">
        <title>A metabolic model for members of the genus Tetrasphaera involved in enhanced biological phosphorus removal.</title>
        <authorList>
            <person name="Kristiansen R."/>
            <person name="Nguyen H.T.T."/>
            <person name="Saunders A.M."/>
            <person name="Nielsen J.L."/>
            <person name="Wimmer R."/>
            <person name="Le V.Q."/>
            <person name="McIlroy S.J."/>
            <person name="Petrovski S."/>
            <person name="Seviour R.J."/>
            <person name="Calteau A."/>
            <person name="Nielsen K.L."/>
            <person name="Nielsen P.H."/>
        </authorList>
    </citation>
    <scope>NUCLEOTIDE SEQUENCE [LARGE SCALE GENOMIC DNA]</scope>
    <source>
        <strain evidence="3 4">Ben110</strain>
    </source>
</reference>
<name>W6JVH4_9MICO</name>
<evidence type="ECO:0000256" key="1">
    <source>
        <dbReference type="SAM" id="MobiDB-lite"/>
    </source>
</evidence>
<evidence type="ECO:0000256" key="2">
    <source>
        <dbReference type="SAM" id="Phobius"/>
    </source>
</evidence>
<comment type="caution">
    <text evidence="3">The sequence shown here is derived from an EMBL/GenBank/DDBJ whole genome shotgun (WGS) entry which is preliminary data.</text>
</comment>
<organism evidence="3 4">
    <name type="scientific">Nostocoides australiense Ben110</name>
    <dbReference type="NCBI Taxonomy" id="1193182"/>
    <lineage>
        <taxon>Bacteria</taxon>
        <taxon>Bacillati</taxon>
        <taxon>Actinomycetota</taxon>
        <taxon>Actinomycetes</taxon>
        <taxon>Micrococcales</taxon>
        <taxon>Intrasporangiaceae</taxon>
        <taxon>Nostocoides</taxon>
    </lineage>
</organism>
<feature type="transmembrane region" description="Helical" evidence="2">
    <location>
        <begin position="314"/>
        <end position="334"/>
    </location>
</feature>
<keyword evidence="4" id="KW-1185">Reference proteome</keyword>
<sequence length="366" mass="39102">MRVKSATMTARSRVLSCPKYANAWRIMPGQSRGATHYVLVATAGFSEHADWSRLRRSAGETDSVISAVAIDGALAISVVPAQDARLSAPKITMPRPAQEPGSAAWARVLDEVYHAQAAIPSVQRTEVHVYGEVSTGRALSDLARKDGSIVVHIHDERPDSGRAGHLPGVTSSRTTTHSDDTQRPKVAARPPSRASAPIAHPARARVPSPTPPSLPVSTVNQPGYGRTVKDSFKMFWIMLGVSVPLWFFTPDVASFGTLVIPGLNTAVFAASENNGRSVGDGPATLYAHLALVLILTCAVVLVLNLIIGNADEKFAWLPTLFTVGGVIGFFWLVISKGGELWMWDVAPASGVVGYMLAQLLTRISRS</sequence>
<proteinExistence type="predicted"/>
<keyword evidence="2" id="KW-1133">Transmembrane helix</keyword>
<accession>W6JVH4</accession>
<keyword evidence="2" id="KW-0812">Transmembrane</keyword>
<evidence type="ECO:0000313" key="3">
    <source>
        <dbReference type="EMBL" id="CCH72997.1"/>
    </source>
</evidence>
<gene>
    <name evidence="3" type="ORF">BN11_2230002</name>
</gene>
<protein>
    <submittedName>
        <fullName evidence="3">Uncharacterized protein</fullName>
    </submittedName>
</protein>
<dbReference type="Proteomes" id="UP000035763">
    <property type="component" value="Unassembled WGS sequence"/>
</dbReference>
<feature type="compositionally biased region" description="Low complexity" evidence="1">
    <location>
        <begin position="184"/>
        <end position="207"/>
    </location>
</feature>
<feature type="transmembrane region" description="Helical" evidence="2">
    <location>
        <begin position="235"/>
        <end position="263"/>
    </location>
</feature>
<feature type="region of interest" description="Disordered" evidence="1">
    <location>
        <begin position="154"/>
        <end position="218"/>
    </location>
</feature>
<evidence type="ECO:0000313" key="4">
    <source>
        <dbReference type="Proteomes" id="UP000035763"/>
    </source>
</evidence>
<feature type="transmembrane region" description="Helical" evidence="2">
    <location>
        <begin position="283"/>
        <end position="307"/>
    </location>
</feature>
<dbReference type="AlphaFoldDB" id="W6JVH4"/>